<evidence type="ECO:0000313" key="13">
    <source>
        <dbReference type="EMBL" id="CAL6098349.1"/>
    </source>
</evidence>
<dbReference type="EMBL" id="CAXDID020000339">
    <property type="protein sequence ID" value="CAL6079266.1"/>
    <property type="molecule type" value="Genomic_DNA"/>
</dbReference>
<reference evidence="10 14" key="2">
    <citation type="submission" date="2024-07" db="EMBL/GenBank/DDBJ databases">
        <authorList>
            <person name="Akdeniz Z."/>
        </authorList>
    </citation>
    <scope>NUCLEOTIDE SEQUENCE [LARGE SCALE GENOMIC DNA]</scope>
</reference>
<dbReference type="InterPro" id="IPR045183">
    <property type="entry name" value="Ebi-like"/>
</dbReference>
<dbReference type="InterPro" id="IPR006594">
    <property type="entry name" value="LisH"/>
</dbReference>
<dbReference type="GO" id="GO:0006357">
    <property type="term" value="P:regulation of transcription by RNA polymerase II"/>
    <property type="evidence" value="ECO:0007669"/>
    <property type="project" value="TreeGrafter"/>
</dbReference>
<sequence>MPIDFDELNYIVYRYLLEQGYEHTAFSYHAEANIARLGINPDLVPMGLLPNIIQKALQMLDIEIHLDSKGYLHQCTQPLTFMKPHSCASMNVINQIISREPLKVTKIETQDRVMHCLDNLPKPILVDPQKSLQQIYNVSTEEDPVQNILKQQLHQQQEKQKKELEEKKQEQIVAFQPDVKQSLLAANYVIDRINLPERPTEEIQPFHKQLQLQQTVPEITEQTILQDKPKHQNLTLFYQVSQAPMSQSVNCTLSSLIQYNCTCKALNCICSAPAPSFSDTRLQFLGSSSGQFFVLQLQNKQLKASRDLMQNSQRQSPIVKILVLKGQSRVIVVQSNAQVSVFKLSYNKKLMVNLIYSGNPLGIFQTQGAILSPNNQLLVLYGCHPTPRILQLKTMRVVYQVFDDPFNQFVAQDGFGYIDLLTNSSADNIIQENLDVRVLDCLFIGDEKLAFIREDGLFQVNELKQDQNQINFEIELRDFLGQSLSQLILFEKTLLILTTQKLIFEMPIEAKLNSPFQHQCEFLIQNATLVQNHGIICVSDQKHLFLFSQIVNGQIQIKMDWQVDIEEGKLFGWNENAVLVGKNQIVKINATQEDTQHENIQGEVICADIEDKCSIYGLKNGSVVINVEVEM</sequence>
<comment type="subcellular location">
    <subcellularLocation>
        <location evidence="1">Nucleus</location>
    </subcellularLocation>
</comment>
<evidence type="ECO:0000256" key="4">
    <source>
        <dbReference type="ARBA" id="ARBA00023242"/>
    </source>
</evidence>
<dbReference type="SUPFAM" id="SSF50978">
    <property type="entry name" value="WD40 repeat-like"/>
    <property type="match status" value="1"/>
</dbReference>
<dbReference type="Gene3D" id="1.20.960.30">
    <property type="match status" value="1"/>
</dbReference>
<dbReference type="EMBL" id="CATOUU010000890">
    <property type="protein sequence ID" value="CAI9957659.1"/>
    <property type="molecule type" value="Genomic_DNA"/>
</dbReference>
<dbReference type="EMBL" id="CAXDID020000232">
    <property type="protein sequence ID" value="CAL6060820.1"/>
    <property type="molecule type" value="Genomic_DNA"/>
</dbReference>
<dbReference type="InterPro" id="IPR036322">
    <property type="entry name" value="WD40_repeat_dom_sf"/>
</dbReference>
<dbReference type="GO" id="GO:0000118">
    <property type="term" value="C:histone deacetylase complex"/>
    <property type="evidence" value="ECO:0007669"/>
    <property type="project" value="TreeGrafter"/>
</dbReference>
<evidence type="ECO:0000256" key="2">
    <source>
        <dbReference type="ARBA" id="ARBA00022574"/>
    </source>
</evidence>
<dbReference type="PANTHER" id="PTHR22846">
    <property type="entry name" value="WD40 REPEAT PROTEIN"/>
    <property type="match status" value="1"/>
</dbReference>
<name>A0AA86QE80_9EUKA</name>
<keyword evidence="4" id="KW-0539">Nucleus</keyword>
<dbReference type="SMART" id="SM00667">
    <property type="entry name" value="LisH"/>
    <property type="match status" value="1"/>
</dbReference>
<dbReference type="GO" id="GO:0003714">
    <property type="term" value="F:transcription corepressor activity"/>
    <property type="evidence" value="ECO:0007669"/>
    <property type="project" value="InterPro"/>
</dbReference>
<gene>
    <name evidence="6" type="ORF">HINF_LOCUS22464</name>
    <name evidence="10" type="ORF">HINF_LOCUS27502</name>
    <name evidence="7" type="ORF">HINF_LOCUS45304</name>
    <name evidence="11" type="ORF">HINF_LOCUS49410</name>
    <name evidence="8" type="ORF">HINF_LOCUS51357</name>
    <name evidence="9" type="ORF">HINF_LOCUS52201</name>
    <name evidence="12" type="ORF">HINF_LOCUS59302</name>
    <name evidence="13" type="ORF">HINF_LOCUS69565</name>
</gene>
<evidence type="ECO:0000313" key="11">
    <source>
        <dbReference type="EMBL" id="CAL6060820.1"/>
    </source>
</evidence>
<dbReference type="AlphaFoldDB" id="A0AA86QE80"/>
<evidence type="ECO:0000256" key="5">
    <source>
        <dbReference type="SAM" id="Coils"/>
    </source>
</evidence>
<dbReference type="PROSITE" id="PS50896">
    <property type="entry name" value="LISH"/>
    <property type="match status" value="1"/>
</dbReference>
<feature type="coiled-coil region" evidence="5">
    <location>
        <begin position="147"/>
        <end position="174"/>
    </location>
</feature>
<keyword evidence="5" id="KW-0175">Coiled coil</keyword>
<evidence type="ECO:0000256" key="3">
    <source>
        <dbReference type="ARBA" id="ARBA00022737"/>
    </source>
</evidence>
<reference evidence="7" key="1">
    <citation type="submission" date="2023-06" db="EMBL/GenBank/DDBJ databases">
        <authorList>
            <person name="Kurt Z."/>
        </authorList>
    </citation>
    <scope>NUCLEOTIDE SEQUENCE</scope>
</reference>
<dbReference type="EMBL" id="CAXDID020000085">
    <property type="protein sequence ID" value="CAL6020481.1"/>
    <property type="molecule type" value="Genomic_DNA"/>
</dbReference>
<evidence type="ECO:0000313" key="10">
    <source>
        <dbReference type="EMBL" id="CAL6020481.1"/>
    </source>
</evidence>
<dbReference type="EMBL" id="CAXDID020000508">
    <property type="protein sequence ID" value="CAL6098349.1"/>
    <property type="molecule type" value="Genomic_DNA"/>
</dbReference>
<keyword evidence="14" id="KW-1185">Reference proteome</keyword>
<evidence type="ECO:0000256" key="1">
    <source>
        <dbReference type="ARBA" id="ARBA00004123"/>
    </source>
</evidence>
<organism evidence="7">
    <name type="scientific">Hexamita inflata</name>
    <dbReference type="NCBI Taxonomy" id="28002"/>
    <lineage>
        <taxon>Eukaryota</taxon>
        <taxon>Metamonada</taxon>
        <taxon>Diplomonadida</taxon>
        <taxon>Hexamitidae</taxon>
        <taxon>Hexamitinae</taxon>
        <taxon>Hexamita</taxon>
    </lineage>
</organism>
<dbReference type="EMBL" id="CATOUU010000589">
    <property type="protein sequence ID" value="CAI9934819.1"/>
    <property type="molecule type" value="Genomic_DNA"/>
</dbReference>
<dbReference type="Pfam" id="PF08513">
    <property type="entry name" value="LisH"/>
    <property type="match status" value="1"/>
</dbReference>
<dbReference type="PANTHER" id="PTHR22846:SF2">
    <property type="entry name" value="F-BOX-LIKE_WD REPEAT-CONTAINING PROTEIN EBI"/>
    <property type="match status" value="1"/>
</dbReference>
<evidence type="ECO:0000313" key="9">
    <source>
        <dbReference type="EMBL" id="CAI9964556.1"/>
    </source>
</evidence>
<evidence type="ECO:0000313" key="8">
    <source>
        <dbReference type="EMBL" id="CAI9963712.1"/>
    </source>
</evidence>
<evidence type="ECO:0000313" key="6">
    <source>
        <dbReference type="EMBL" id="CAI9934819.1"/>
    </source>
</evidence>
<evidence type="ECO:0000313" key="12">
    <source>
        <dbReference type="EMBL" id="CAL6079266.1"/>
    </source>
</evidence>
<dbReference type="Proteomes" id="UP001642409">
    <property type="component" value="Unassembled WGS sequence"/>
</dbReference>
<evidence type="ECO:0000313" key="14">
    <source>
        <dbReference type="Proteomes" id="UP001642409"/>
    </source>
</evidence>
<comment type="caution">
    <text evidence="7">The sequence shown here is derived from an EMBL/GenBank/DDBJ whole genome shotgun (WGS) entry which is preliminary data.</text>
</comment>
<evidence type="ECO:0000313" key="7">
    <source>
        <dbReference type="EMBL" id="CAI9957659.1"/>
    </source>
</evidence>
<keyword evidence="3" id="KW-0677">Repeat</keyword>
<protein>
    <submittedName>
        <fullName evidence="7">LisH domain-containing protein</fullName>
    </submittedName>
    <submittedName>
        <fullName evidence="10">LisH_domain-containing protein</fullName>
    </submittedName>
</protein>
<keyword evidence="2" id="KW-0853">WD repeat</keyword>
<dbReference type="EMBL" id="CATOUU010000969">
    <property type="protein sequence ID" value="CAI9963712.1"/>
    <property type="molecule type" value="Genomic_DNA"/>
</dbReference>
<dbReference type="EMBL" id="CATOUU010000979">
    <property type="protein sequence ID" value="CAI9964556.1"/>
    <property type="molecule type" value="Genomic_DNA"/>
</dbReference>
<proteinExistence type="predicted"/>
<accession>A0AA86QE80</accession>